<protein>
    <submittedName>
        <fullName evidence="1">SET and MYND domain-containing protein 3</fullName>
    </submittedName>
</protein>
<evidence type="ECO:0000313" key="2">
    <source>
        <dbReference type="Proteomes" id="UP000053240"/>
    </source>
</evidence>
<name>A0A0N1IEE7_PAPMA</name>
<dbReference type="AlphaFoldDB" id="A0A0N1IEE7"/>
<organism evidence="1 2">
    <name type="scientific">Papilio machaon</name>
    <name type="common">Old World swallowtail butterfly</name>
    <dbReference type="NCBI Taxonomy" id="76193"/>
    <lineage>
        <taxon>Eukaryota</taxon>
        <taxon>Metazoa</taxon>
        <taxon>Ecdysozoa</taxon>
        <taxon>Arthropoda</taxon>
        <taxon>Hexapoda</taxon>
        <taxon>Insecta</taxon>
        <taxon>Pterygota</taxon>
        <taxon>Neoptera</taxon>
        <taxon>Endopterygota</taxon>
        <taxon>Lepidoptera</taxon>
        <taxon>Glossata</taxon>
        <taxon>Ditrysia</taxon>
        <taxon>Papilionoidea</taxon>
        <taxon>Papilionidae</taxon>
        <taxon>Papilioninae</taxon>
        <taxon>Papilio</taxon>
    </lineage>
</organism>
<dbReference type="Gene3D" id="2.170.270.10">
    <property type="entry name" value="SET domain"/>
    <property type="match status" value="1"/>
</dbReference>
<keyword evidence="2" id="KW-1185">Reference proteome</keyword>
<dbReference type="PANTHER" id="PTHR12197">
    <property type="entry name" value="HISTONE-LYSINE N-METHYLTRANSFERASE SMYD"/>
    <property type="match status" value="1"/>
</dbReference>
<comment type="caution">
    <text evidence="1">The sequence shown here is derived from an EMBL/GenBank/DDBJ whole genome shotgun (WGS) entry which is preliminary data.</text>
</comment>
<evidence type="ECO:0000313" key="1">
    <source>
        <dbReference type="EMBL" id="KPJ21319.1"/>
    </source>
</evidence>
<proteinExistence type="predicted"/>
<dbReference type="InterPro" id="IPR050869">
    <property type="entry name" value="H3K4_H4K5_MeTrfase"/>
</dbReference>
<dbReference type="STRING" id="76193.A0A0N1IEE7"/>
<reference evidence="1 2" key="1">
    <citation type="journal article" date="2015" name="Nat. Commun.">
        <title>Outbred genome sequencing and CRISPR/Cas9 gene editing in butterflies.</title>
        <authorList>
            <person name="Li X."/>
            <person name="Fan D."/>
            <person name="Zhang W."/>
            <person name="Liu G."/>
            <person name="Zhang L."/>
            <person name="Zhao L."/>
            <person name="Fang X."/>
            <person name="Chen L."/>
            <person name="Dong Y."/>
            <person name="Chen Y."/>
            <person name="Ding Y."/>
            <person name="Zhao R."/>
            <person name="Feng M."/>
            <person name="Zhu Y."/>
            <person name="Feng Y."/>
            <person name="Jiang X."/>
            <person name="Zhu D."/>
            <person name="Xiang H."/>
            <person name="Feng X."/>
            <person name="Li S."/>
            <person name="Wang J."/>
            <person name="Zhang G."/>
            <person name="Kronforst M.R."/>
            <person name="Wang W."/>
        </authorList>
    </citation>
    <scope>NUCLEOTIDE SEQUENCE [LARGE SCALE GENOMIC DNA]</scope>
    <source>
        <strain evidence="1">Ya'a_city_454_Pm</strain>
        <tissue evidence="1">Whole body</tissue>
    </source>
</reference>
<dbReference type="GO" id="GO:0005634">
    <property type="term" value="C:nucleus"/>
    <property type="evidence" value="ECO:0007669"/>
    <property type="project" value="TreeGrafter"/>
</dbReference>
<sequence length="97" mass="10832">MDHFTSLCMVLFEFLKDISLPNTVELMGMYGRMVINSFTILDIDMNSIGTGIYLASSIVDHSCDPNAVATFDGNIINIRAIQDMPNLDWNQVNNNSI</sequence>
<dbReference type="SUPFAM" id="SSF82199">
    <property type="entry name" value="SET domain"/>
    <property type="match status" value="1"/>
</dbReference>
<gene>
    <name evidence="1" type="ORF">RR48_00243</name>
</gene>
<dbReference type="EMBL" id="LADJ01037543">
    <property type="protein sequence ID" value="KPJ21319.1"/>
    <property type="molecule type" value="Genomic_DNA"/>
</dbReference>
<dbReference type="InterPro" id="IPR046341">
    <property type="entry name" value="SET_dom_sf"/>
</dbReference>
<dbReference type="InParanoid" id="A0A0N1IEE7"/>
<accession>A0A0N1IEE7</accession>
<dbReference type="Proteomes" id="UP000053240">
    <property type="component" value="Unassembled WGS sequence"/>
</dbReference>
<dbReference type="Gene3D" id="1.10.220.160">
    <property type="match status" value="1"/>
</dbReference>
<dbReference type="PANTHER" id="PTHR12197:SF251">
    <property type="entry name" value="EG:BACR7C10.4 PROTEIN"/>
    <property type="match status" value="1"/>
</dbReference>